<reference evidence="3 4" key="1">
    <citation type="submission" date="2014-07" db="EMBL/GenBank/DDBJ databases">
        <title>Draft genome sequence of Nonlabens ulvanivorans, an ulvan degrading bacterium.</title>
        <authorList>
            <person name="Kopel M."/>
            <person name="Helbert W."/>
            <person name="Henrissat B."/>
            <person name="Doniger T."/>
            <person name="Banin E."/>
        </authorList>
    </citation>
    <scope>NUCLEOTIDE SEQUENCE [LARGE SCALE GENOMIC DNA]</scope>
    <source>
        <strain evidence="3 4">PLR</strain>
    </source>
</reference>
<sequence length="569" mass="64223">MLHKKIIFFFSLLVVSNFGASQNQKNIPEGYFKNPLDIELKLSGTFGELRSNHFHSGLDIKTNQRTGLKVYATASGYVSRIKIERYGYGKAIYITHPNGYTSVYAHLDKLSPRIEEYLKKRQYDNETYEIQLFPTDLELRVDQGEVVAFSGNSGGSGGPHLHFEIRDSAARPINPMMMGINVPDTKKPLVKQVMAYPLDENATINGKNEPTLLRLIPLKTGGFKTEKLNAYGTIGIGVNTSDRQNGGNNQNGVYQIKTSFNGTPNFEICFDTYAFSETRYLNQMIDYEFFKEKKSRISKLFIPPGSPLSLYGNSINDGKLSLYEPGSNSSYHIEIKDYQNNTSKIVVDIINDQPPTELLAPDNDGLEYVSHSTTFNSKMGKFNLTIPKGALYEDQLLEIKENLDTITIHRDIVPLHKNFILEFDISSKAGDNLDQYYIARITSWGAAYHVNTKRNGNKLTAYSKIMGTYAITKDDKKPTIKPINFKNKQWISKNKTLKLSIADKDSGIDGYRATVNGKFILMEYDYKTGIIKHDFSDNVVTDSENHLKVIVTDNAGNSTTFEATFFRKI</sequence>
<dbReference type="OrthoDB" id="9810477at2"/>
<dbReference type="PANTHER" id="PTHR21666">
    <property type="entry name" value="PEPTIDASE-RELATED"/>
    <property type="match status" value="1"/>
</dbReference>
<feature type="signal peptide" evidence="1">
    <location>
        <begin position="1"/>
        <end position="20"/>
    </location>
</feature>
<name>A0A084JY32_NONUL</name>
<dbReference type="Pfam" id="PF01551">
    <property type="entry name" value="Peptidase_M23"/>
    <property type="match status" value="1"/>
</dbReference>
<organism evidence="3 4">
    <name type="scientific">Nonlabens ulvanivorans</name>
    <name type="common">Persicivirga ulvanivorans</name>
    <dbReference type="NCBI Taxonomy" id="906888"/>
    <lineage>
        <taxon>Bacteria</taxon>
        <taxon>Pseudomonadati</taxon>
        <taxon>Bacteroidota</taxon>
        <taxon>Flavobacteriia</taxon>
        <taxon>Flavobacteriales</taxon>
        <taxon>Flavobacteriaceae</taxon>
        <taxon>Nonlabens</taxon>
    </lineage>
</organism>
<dbReference type="EMBL" id="JPJI01000026">
    <property type="protein sequence ID" value="KEZ93866.1"/>
    <property type="molecule type" value="Genomic_DNA"/>
</dbReference>
<dbReference type="AlphaFoldDB" id="A0A084JY32"/>
<keyword evidence="1" id="KW-0732">Signal</keyword>
<feature type="chain" id="PRO_5001777865" evidence="1">
    <location>
        <begin position="21"/>
        <end position="569"/>
    </location>
</feature>
<dbReference type="SUPFAM" id="SSF51261">
    <property type="entry name" value="Duplicated hybrid motif"/>
    <property type="match status" value="1"/>
</dbReference>
<evidence type="ECO:0000259" key="2">
    <source>
        <dbReference type="Pfam" id="PF01551"/>
    </source>
</evidence>
<feature type="domain" description="M23ase beta-sheet core" evidence="2">
    <location>
        <begin position="54"/>
        <end position="120"/>
    </location>
</feature>
<evidence type="ECO:0000313" key="4">
    <source>
        <dbReference type="Proteomes" id="UP000028531"/>
    </source>
</evidence>
<comment type="caution">
    <text evidence="3">The sequence shown here is derived from an EMBL/GenBank/DDBJ whole genome shotgun (WGS) entry which is preliminary data.</text>
</comment>
<accession>A0A084JY32</accession>
<dbReference type="RefSeq" id="WP_036581689.1">
    <property type="nucleotide sequence ID" value="NZ_JPJI01000026.1"/>
</dbReference>
<protein>
    <submittedName>
        <fullName evidence="3">Peptidase M23</fullName>
    </submittedName>
</protein>
<evidence type="ECO:0000256" key="1">
    <source>
        <dbReference type="SAM" id="SignalP"/>
    </source>
</evidence>
<dbReference type="Gene3D" id="2.70.70.10">
    <property type="entry name" value="Glucose Permease (Domain IIA)"/>
    <property type="match status" value="1"/>
</dbReference>
<dbReference type="PANTHER" id="PTHR21666:SF270">
    <property type="entry name" value="MUREIN HYDROLASE ACTIVATOR ENVC"/>
    <property type="match status" value="1"/>
</dbReference>
<dbReference type="InterPro" id="IPR050570">
    <property type="entry name" value="Cell_wall_metabolism_enzyme"/>
</dbReference>
<gene>
    <name evidence="3" type="ORF">IL45_06620</name>
</gene>
<dbReference type="Proteomes" id="UP000028531">
    <property type="component" value="Unassembled WGS sequence"/>
</dbReference>
<evidence type="ECO:0000313" key="3">
    <source>
        <dbReference type="EMBL" id="KEZ93866.1"/>
    </source>
</evidence>
<dbReference type="CDD" id="cd12797">
    <property type="entry name" value="M23_peptidase"/>
    <property type="match status" value="1"/>
</dbReference>
<dbReference type="InterPro" id="IPR011055">
    <property type="entry name" value="Dup_hybrid_motif"/>
</dbReference>
<dbReference type="GO" id="GO:0004222">
    <property type="term" value="F:metalloendopeptidase activity"/>
    <property type="evidence" value="ECO:0007669"/>
    <property type="project" value="TreeGrafter"/>
</dbReference>
<dbReference type="InterPro" id="IPR016047">
    <property type="entry name" value="M23ase_b-sheet_dom"/>
</dbReference>
<proteinExistence type="predicted"/>